<evidence type="ECO:0000256" key="1">
    <source>
        <dbReference type="ARBA" id="ARBA00004496"/>
    </source>
</evidence>
<organism evidence="6">
    <name type="scientific">Arcella intermedia</name>
    <dbReference type="NCBI Taxonomy" id="1963864"/>
    <lineage>
        <taxon>Eukaryota</taxon>
        <taxon>Amoebozoa</taxon>
        <taxon>Tubulinea</taxon>
        <taxon>Elardia</taxon>
        <taxon>Arcellinida</taxon>
        <taxon>Sphaerothecina</taxon>
        <taxon>Arcellidae</taxon>
        <taxon>Arcella</taxon>
    </lineage>
</organism>
<dbReference type="AlphaFoldDB" id="A0A6B2L5C4"/>
<feature type="compositionally biased region" description="Polar residues" evidence="5">
    <location>
        <begin position="243"/>
        <end position="257"/>
    </location>
</feature>
<proteinExistence type="inferred from homology"/>
<dbReference type="PANTHER" id="PTHR16290">
    <property type="entry name" value="TRANSCRIPTION FACTOR SMIF DECAPPING ENZYME DCP1"/>
    <property type="match status" value="1"/>
</dbReference>
<dbReference type="GO" id="GO:0008047">
    <property type="term" value="F:enzyme activator activity"/>
    <property type="evidence" value="ECO:0007669"/>
    <property type="project" value="InterPro"/>
</dbReference>
<feature type="compositionally biased region" description="Pro residues" evidence="5">
    <location>
        <begin position="140"/>
        <end position="149"/>
    </location>
</feature>
<feature type="region of interest" description="Disordered" evidence="5">
    <location>
        <begin position="290"/>
        <end position="321"/>
    </location>
</feature>
<comment type="subcellular location">
    <subcellularLocation>
        <location evidence="1">Cytoplasm</location>
    </subcellularLocation>
</comment>
<feature type="compositionally biased region" description="Low complexity" evidence="5">
    <location>
        <begin position="265"/>
        <end position="275"/>
    </location>
</feature>
<dbReference type="Gene3D" id="2.30.29.30">
    <property type="entry name" value="Pleckstrin-homology domain (PH domain)/Phosphotyrosine-binding domain (PTB)"/>
    <property type="match status" value="1"/>
</dbReference>
<dbReference type="Pfam" id="PF06058">
    <property type="entry name" value="DCP1"/>
    <property type="match status" value="1"/>
</dbReference>
<feature type="compositionally biased region" description="Polar residues" evidence="5">
    <location>
        <begin position="123"/>
        <end position="133"/>
    </location>
</feature>
<evidence type="ECO:0000313" key="6">
    <source>
        <dbReference type="EMBL" id="NDV32174.1"/>
    </source>
</evidence>
<keyword evidence="3" id="KW-0963">Cytoplasm</keyword>
<feature type="region of interest" description="Disordered" evidence="5">
    <location>
        <begin position="222"/>
        <end position="275"/>
    </location>
</feature>
<feature type="region of interest" description="Disordered" evidence="5">
    <location>
        <begin position="350"/>
        <end position="369"/>
    </location>
</feature>
<name>A0A6B2L5C4_9EUKA</name>
<accession>A0A6B2L5C4</accession>
<evidence type="ECO:0000256" key="3">
    <source>
        <dbReference type="ARBA" id="ARBA00022490"/>
    </source>
</evidence>
<dbReference type="GO" id="GO:0031087">
    <property type="term" value="P:deadenylation-independent decapping of nuclear-transcribed mRNA"/>
    <property type="evidence" value="ECO:0007669"/>
    <property type="project" value="TreeGrafter"/>
</dbReference>
<dbReference type="InterPro" id="IPR011993">
    <property type="entry name" value="PH-like_dom_sf"/>
</dbReference>
<evidence type="ECO:0000256" key="4">
    <source>
        <dbReference type="ARBA" id="ARBA00022664"/>
    </source>
</evidence>
<dbReference type="SUPFAM" id="SSF50729">
    <property type="entry name" value="PH domain-like"/>
    <property type="match status" value="1"/>
</dbReference>
<feature type="region of interest" description="Disordered" evidence="5">
    <location>
        <begin position="123"/>
        <end position="177"/>
    </location>
</feature>
<dbReference type="PANTHER" id="PTHR16290:SF0">
    <property type="entry name" value="DECAPPING PROTEIN 1, ISOFORM A"/>
    <property type="match status" value="1"/>
</dbReference>
<comment type="similarity">
    <text evidence="2">Belongs to the DCP1 family.</text>
</comment>
<evidence type="ECO:0000256" key="5">
    <source>
        <dbReference type="SAM" id="MobiDB-lite"/>
    </source>
</evidence>
<dbReference type="InterPro" id="IPR010334">
    <property type="entry name" value="Dcp1"/>
</dbReference>
<dbReference type="GO" id="GO:0003729">
    <property type="term" value="F:mRNA binding"/>
    <property type="evidence" value="ECO:0007669"/>
    <property type="project" value="TreeGrafter"/>
</dbReference>
<evidence type="ECO:0000256" key="2">
    <source>
        <dbReference type="ARBA" id="ARBA00008778"/>
    </source>
</evidence>
<keyword evidence="4" id="KW-0507">mRNA processing</keyword>
<dbReference type="GO" id="GO:0000932">
    <property type="term" value="C:P-body"/>
    <property type="evidence" value="ECO:0007669"/>
    <property type="project" value="TreeGrafter"/>
</dbReference>
<protein>
    <recommendedName>
        <fullName evidence="7">mRNA-decapping enzyme C-terminal domain-containing protein</fullName>
    </recommendedName>
</protein>
<reference evidence="6" key="1">
    <citation type="journal article" date="2020" name="J. Eukaryot. Microbiol.">
        <title>De novo Sequencing, Assembly and Annotation of the Transcriptome for the Free-Living Testate Amoeba Arcella intermedia.</title>
        <authorList>
            <person name="Ribeiro G.M."/>
            <person name="Porfirio-Sousa A.L."/>
            <person name="Maurer-Alcala X.X."/>
            <person name="Katz L.A."/>
            <person name="Lahr D.J.G."/>
        </authorList>
    </citation>
    <scope>NUCLEOTIDE SEQUENCE</scope>
</reference>
<dbReference type="EMBL" id="GIBP01003205">
    <property type="protein sequence ID" value="NDV32174.1"/>
    <property type="molecule type" value="Transcribed_RNA"/>
</dbReference>
<evidence type="ECO:0008006" key="7">
    <source>
        <dbReference type="Google" id="ProtNLM"/>
    </source>
</evidence>
<sequence>MSQIDPFVSEILFSTSHVVIYQLDTETNKWNYKGVKGPLFVIKRKRAPFYMFVVLNRIQIETLLEPISCNMTIENNDSIVSYMNEGGLVHGIWFYESLQIKDNFFYTIGRIVRKLASLQNRNDQIVNPTNSPRPISVPRESPPSLPPALPRTNSVPHDLPSTRDKPQPNNPPAEEDPDLYQLTQSLRNALFKPEVKVEENVPGEGKSTQTHQQLLTQLQIQLQAKSKSPTPSPSPSPSKTPLPQASTPKPPFTSETGPSKPLPGSQSPSQVPVPQNQPVNILQKLLNTNIPAPQNTYSPIPPKATILPGPPPGEATKLNPAPSPLVLLEKERKTQPMEPNDKKSVAKLLFAEKQEQKQQQQQQQTGGLLSKEELKELLLRLVQNDQFIDIVYNTYLQEKS</sequence>
<dbReference type="GO" id="GO:0000290">
    <property type="term" value="P:deadenylation-dependent decapping of nuclear-transcribed mRNA"/>
    <property type="evidence" value="ECO:0007669"/>
    <property type="project" value="InterPro"/>
</dbReference>
<feature type="compositionally biased region" description="Pro residues" evidence="5">
    <location>
        <begin position="230"/>
        <end position="240"/>
    </location>
</feature>
<dbReference type="GO" id="GO:0006397">
    <property type="term" value="P:mRNA processing"/>
    <property type="evidence" value="ECO:0007669"/>
    <property type="project" value="UniProtKB-KW"/>
</dbReference>